<accession>A0ABX3HYQ7</accession>
<evidence type="ECO:0008006" key="3">
    <source>
        <dbReference type="Google" id="ProtNLM"/>
    </source>
</evidence>
<keyword evidence="2" id="KW-1185">Reference proteome</keyword>
<organism evidence="1 2">
    <name type="scientific">Paenibacillus odorifer</name>
    <dbReference type="NCBI Taxonomy" id="189426"/>
    <lineage>
        <taxon>Bacteria</taxon>
        <taxon>Bacillati</taxon>
        <taxon>Bacillota</taxon>
        <taxon>Bacilli</taxon>
        <taxon>Bacillales</taxon>
        <taxon>Paenibacillaceae</taxon>
        <taxon>Paenibacillus</taxon>
    </lineage>
</organism>
<dbReference type="Proteomes" id="UP000187313">
    <property type="component" value="Unassembled WGS sequence"/>
</dbReference>
<gene>
    <name evidence="1" type="ORF">BSK51_04460</name>
</gene>
<evidence type="ECO:0000313" key="1">
    <source>
        <dbReference type="EMBL" id="OMD55311.1"/>
    </source>
</evidence>
<reference evidence="1 2" key="1">
    <citation type="submission" date="2016-10" db="EMBL/GenBank/DDBJ databases">
        <title>Paenibacillus species isolates.</title>
        <authorList>
            <person name="Beno S.M."/>
        </authorList>
    </citation>
    <scope>NUCLEOTIDE SEQUENCE [LARGE SCALE GENOMIC DNA]</scope>
    <source>
        <strain evidence="1 2">FSL R5-0923</strain>
    </source>
</reference>
<comment type="caution">
    <text evidence="1">The sequence shown here is derived from an EMBL/GenBank/DDBJ whole genome shotgun (WGS) entry which is preliminary data.</text>
</comment>
<proteinExistence type="predicted"/>
<dbReference type="InterPro" id="IPR036866">
    <property type="entry name" value="RibonucZ/Hydroxyglut_hydro"/>
</dbReference>
<dbReference type="Gene3D" id="3.60.15.10">
    <property type="entry name" value="Ribonuclease Z/Hydroxyacylglutathione hydrolase-like"/>
    <property type="match status" value="1"/>
</dbReference>
<sequence length="379" mass="43344">MERFVSLMVNQGDSFYLQRDNYLIIVDGGLAKNSLTSFFKINGGNVIESNMVDILVCTHNDADHATGILGFLKDERLSCKEIWLPGTWASRLGDILVSPSVFLDELAENIHKKSIIDLATYGDALSDYEQMLDVKNMMEDYFQLEELHNDFEVSSEKDFDIFHLAYMTKHNIWWQLDPDKIEIFVEAINAAKMIKDIALAAFQKGVTIKWFEYDKYEMASGGIKDILEPLNSKEISKIRKLGALEYLALSKSNKQSLVFHSPKTLNAPAVLFSADSDFGFDQTIPWSNDMIITASHHGSKSNQNCYKRYNNDNPEALNSIWVRSDGRFKSRPGDWYLEIASTQRYCTRCSPNFTSSQNVEFNNNQFKWHSSANTCMCRQ</sequence>
<evidence type="ECO:0000313" key="2">
    <source>
        <dbReference type="Proteomes" id="UP000187313"/>
    </source>
</evidence>
<name>A0ABX3HYQ7_9BACL</name>
<dbReference type="RefSeq" id="WP_076298352.1">
    <property type="nucleotide sequence ID" value="NZ_MPTD01000002.1"/>
</dbReference>
<dbReference type="EMBL" id="MPTD01000002">
    <property type="protein sequence ID" value="OMD55311.1"/>
    <property type="molecule type" value="Genomic_DNA"/>
</dbReference>
<protein>
    <recommendedName>
        <fullName evidence="3">Metallo-beta-lactamase domain-containing protein</fullName>
    </recommendedName>
</protein>
<dbReference type="SUPFAM" id="SSF56281">
    <property type="entry name" value="Metallo-hydrolase/oxidoreductase"/>
    <property type="match status" value="1"/>
</dbReference>